<dbReference type="AlphaFoldDB" id="A0A7M7T7E0"/>
<name>A0A7M7T7E0_NASVI</name>
<protein>
    <submittedName>
        <fullName evidence="1">Uncharacterized protein</fullName>
    </submittedName>
</protein>
<keyword evidence="2" id="KW-1185">Reference proteome</keyword>
<proteinExistence type="predicted"/>
<reference evidence="1" key="1">
    <citation type="submission" date="2021-01" db="UniProtKB">
        <authorList>
            <consortium name="EnsemblMetazoa"/>
        </authorList>
    </citation>
    <scope>IDENTIFICATION</scope>
</reference>
<dbReference type="InParanoid" id="A0A7M7T7E0"/>
<dbReference type="OrthoDB" id="10652757at2759"/>
<evidence type="ECO:0000313" key="2">
    <source>
        <dbReference type="Proteomes" id="UP000002358"/>
    </source>
</evidence>
<dbReference type="EnsemblMetazoa" id="XM_031923979">
    <property type="protein sequence ID" value="XP_031779839"/>
    <property type="gene ID" value="LOC116416270"/>
</dbReference>
<evidence type="ECO:0000313" key="1">
    <source>
        <dbReference type="EnsemblMetazoa" id="XP_031779839"/>
    </source>
</evidence>
<accession>A0A7M7T7E0</accession>
<dbReference type="GeneID" id="116416270"/>
<dbReference type="RefSeq" id="XP_031779839.1">
    <property type="nucleotide sequence ID" value="XM_031923979.1"/>
</dbReference>
<sequence>MHEFFKRKILEIKDKLDDPGDLYIQPFDVNDFDRRKIYYAKWKCDDGCQKQHGHYEYKPCFIIFLADDENSITFMEQSSRNKIPTVFYGNESHNQSALTQTRPTFNSRTSNENKKRKVAMSRGQSILSLLSKKKLSFKNLMMIYQMKQIMMIKAYKTNVKILIRRN</sequence>
<dbReference type="Proteomes" id="UP000002358">
    <property type="component" value="Unassembled WGS sequence"/>
</dbReference>
<organism evidence="1 2">
    <name type="scientific">Nasonia vitripennis</name>
    <name type="common">Parasitic wasp</name>
    <dbReference type="NCBI Taxonomy" id="7425"/>
    <lineage>
        <taxon>Eukaryota</taxon>
        <taxon>Metazoa</taxon>
        <taxon>Ecdysozoa</taxon>
        <taxon>Arthropoda</taxon>
        <taxon>Hexapoda</taxon>
        <taxon>Insecta</taxon>
        <taxon>Pterygota</taxon>
        <taxon>Neoptera</taxon>
        <taxon>Endopterygota</taxon>
        <taxon>Hymenoptera</taxon>
        <taxon>Apocrita</taxon>
        <taxon>Proctotrupomorpha</taxon>
        <taxon>Chalcidoidea</taxon>
        <taxon>Pteromalidae</taxon>
        <taxon>Pteromalinae</taxon>
        <taxon>Nasonia</taxon>
    </lineage>
</organism>
<dbReference type="KEGG" id="nvi:116416270"/>